<accession>A0A1E7FGY8</accession>
<evidence type="ECO:0000256" key="6">
    <source>
        <dbReference type="ARBA" id="ARBA00022833"/>
    </source>
</evidence>
<dbReference type="PROSITE" id="PS50089">
    <property type="entry name" value="ZF_RING_2"/>
    <property type="match status" value="1"/>
</dbReference>
<dbReference type="GO" id="GO:0008270">
    <property type="term" value="F:zinc ion binding"/>
    <property type="evidence" value="ECO:0007669"/>
    <property type="project" value="UniProtKB-KW"/>
</dbReference>
<dbReference type="InterPro" id="IPR013083">
    <property type="entry name" value="Znf_RING/FYVE/PHD"/>
</dbReference>
<evidence type="ECO:0000313" key="11">
    <source>
        <dbReference type="Proteomes" id="UP000095751"/>
    </source>
</evidence>
<keyword evidence="4 7" id="KW-0863">Zinc-finger</keyword>
<evidence type="ECO:0000259" key="8">
    <source>
        <dbReference type="PROSITE" id="PS50089"/>
    </source>
</evidence>
<feature type="domain" description="RING-type" evidence="8">
    <location>
        <begin position="293"/>
        <end position="346"/>
    </location>
</feature>
<name>A0A1E7FGY8_9STRA</name>
<evidence type="ECO:0000256" key="1">
    <source>
        <dbReference type="ARBA" id="ARBA00022679"/>
    </source>
</evidence>
<dbReference type="SUPFAM" id="SSF57850">
    <property type="entry name" value="RING/U-box"/>
    <property type="match status" value="2"/>
</dbReference>
<evidence type="ECO:0000256" key="3">
    <source>
        <dbReference type="ARBA" id="ARBA00022737"/>
    </source>
</evidence>
<keyword evidence="2" id="KW-0479">Metal-binding</keyword>
<evidence type="ECO:0000256" key="7">
    <source>
        <dbReference type="PROSITE-ProRule" id="PRU00175"/>
    </source>
</evidence>
<keyword evidence="3" id="KW-0677">Repeat</keyword>
<reference evidence="10 11" key="1">
    <citation type="submission" date="2016-09" db="EMBL/GenBank/DDBJ databases">
        <title>Extensive genetic diversity and differential bi-allelic expression allows diatom success in the polar Southern Ocean.</title>
        <authorList>
            <consortium name="DOE Joint Genome Institute"/>
            <person name="Mock T."/>
            <person name="Otillar R.P."/>
            <person name="Strauss J."/>
            <person name="Dupont C."/>
            <person name="Frickenhaus S."/>
            <person name="Maumus F."/>
            <person name="Mcmullan M."/>
            <person name="Sanges R."/>
            <person name="Schmutz J."/>
            <person name="Toseland A."/>
            <person name="Valas R."/>
            <person name="Veluchamy A."/>
            <person name="Ward B.J."/>
            <person name="Allen A."/>
            <person name="Barry K."/>
            <person name="Falciatore A."/>
            <person name="Ferrante M."/>
            <person name="Fortunato A.E."/>
            <person name="Gloeckner G."/>
            <person name="Gruber A."/>
            <person name="Hipkin R."/>
            <person name="Janech M."/>
            <person name="Kroth P."/>
            <person name="Leese F."/>
            <person name="Lindquist E."/>
            <person name="Lyon B.R."/>
            <person name="Martin J."/>
            <person name="Mayer C."/>
            <person name="Parker M."/>
            <person name="Quesneville H."/>
            <person name="Raymond J."/>
            <person name="Uhlig C."/>
            <person name="Valentin K.U."/>
            <person name="Worden A.Z."/>
            <person name="Armbrust E.V."/>
            <person name="Bowler C."/>
            <person name="Green B."/>
            <person name="Moulton V."/>
            <person name="Van Oosterhout C."/>
            <person name="Grigoriev I."/>
        </authorList>
    </citation>
    <scope>NUCLEOTIDE SEQUENCE [LARGE SCALE GENOMIC DNA]</scope>
    <source>
        <strain evidence="10 11">CCMP1102</strain>
    </source>
</reference>
<evidence type="ECO:0000259" key="9">
    <source>
        <dbReference type="PROSITE" id="PS51873"/>
    </source>
</evidence>
<dbReference type="PANTHER" id="PTHR11685">
    <property type="entry name" value="RBR FAMILY RING FINGER AND IBR DOMAIN-CONTAINING"/>
    <property type="match status" value="1"/>
</dbReference>
<keyword evidence="11" id="KW-1185">Reference proteome</keyword>
<evidence type="ECO:0000313" key="10">
    <source>
        <dbReference type="EMBL" id="OEU17426.1"/>
    </source>
</evidence>
<dbReference type="InterPro" id="IPR001841">
    <property type="entry name" value="Znf_RING"/>
</dbReference>
<dbReference type="Proteomes" id="UP000095751">
    <property type="component" value="Unassembled WGS sequence"/>
</dbReference>
<gene>
    <name evidence="10" type="ORF">FRACYDRAFT_237843</name>
</gene>
<dbReference type="OrthoDB" id="40621at2759"/>
<dbReference type="InParanoid" id="A0A1E7FGY8"/>
<dbReference type="GO" id="GO:0016567">
    <property type="term" value="P:protein ubiquitination"/>
    <property type="evidence" value="ECO:0007669"/>
    <property type="project" value="InterPro"/>
</dbReference>
<keyword evidence="6" id="KW-0862">Zinc</keyword>
<dbReference type="InterPro" id="IPR044066">
    <property type="entry name" value="TRIAD_supradom"/>
</dbReference>
<dbReference type="SMART" id="SM00184">
    <property type="entry name" value="RING"/>
    <property type="match status" value="2"/>
</dbReference>
<sequence>MTTTNDDWDCLCAIYADEEDDEKCQEEGQHDERKVKLVASLFPNNDGFCGTAYITLSSNKVAFARLVNNDGCFRYFTIALPPIIKCDFLYFSRNNNNNSNSNNSSTDEQGGPSNLRLIWEYYPLEWPVSDKEKYRSSLAKKCNTILQEDYMSFSVIEFLENNAMSFYYKASTTISGCTNDASSFPTATTNTANTSNSWKTYVDRHLPDYQLVILPPEMDLMHYKTQGILLHPQKEAAKLEKAITKKEVSGNKKDKEKKKTSKMNFDRSKINSTLEFGRHALIQNWKDLYKTTCPICLDDSALYSDGIVLPYCQHYVCRDCFDMYLKFKVDDLKQHRTNPFVCPVESCKRELPILSYCKQFLSGEDMDKVKAWYRDLCNPPAWSLDRCLATKSCGALGSMRRRKGVVDTGKAKATKSLSSKLEYLVYCDNCNKTWCELCLSRVYEDNTTYCIKSNSKTNRQVQETIEQNRISNHRLNCKPQGILKFCRRYMAAPKHQQEACETKYPWMVSYTQFCQHDGAALQYILEYGQRCPNCQTGVERSEGCFHMKCFNCATHFCYECGMELFPPFYGTHHCWEEREEEDEEYIVDTTDEQLAMALQYLD</sequence>
<organism evidence="10 11">
    <name type="scientific">Fragilariopsis cylindrus CCMP1102</name>
    <dbReference type="NCBI Taxonomy" id="635003"/>
    <lineage>
        <taxon>Eukaryota</taxon>
        <taxon>Sar</taxon>
        <taxon>Stramenopiles</taxon>
        <taxon>Ochrophyta</taxon>
        <taxon>Bacillariophyta</taxon>
        <taxon>Bacillariophyceae</taxon>
        <taxon>Bacillariophycidae</taxon>
        <taxon>Bacillariales</taxon>
        <taxon>Bacillariaceae</taxon>
        <taxon>Fragilariopsis</taxon>
    </lineage>
</organism>
<dbReference type="EMBL" id="KV784357">
    <property type="protein sequence ID" value="OEU17426.1"/>
    <property type="molecule type" value="Genomic_DNA"/>
</dbReference>
<evidence type="ECO:0000256" key="2">
    <source>
        <dbReference type="ARBA" id="ARBA00022723"/>
    </source>
</evidence>
<dbReference type="KEGG" id="fcy:FRACYDRAFT_237843"/>
<feature type="domain" description="RING-type" evidence="9">
    <location>
        <begin position="289"/>
        <end position="578"/>
    </location>
</feature>
<dbReference type="Gene3D" id="3.30.40.10">
    <property type="entry name" value="Zinc/RING finger domain, C3HC4 (zinc finger)"/>
    <property type="match status" value="1"/>
</dbReference>
<dbReference type="InterPro" id="IPR031127">
    <property type="entry name" value="E3_UB_ligase_RBR"/>
</dbReference>
<evidence type="ECO:0000256" key="5">
    <source>
        <dbReference type="ARBA" id="ARBA00022786"/>
    </source>
</evidence>
<dbReference type="Gene3D" id="1.20.120.1750">
    <property type="match status" value="1"/>
</dbReference>
<dbReference type="PROSITE" id="PS51873">
    <property type="entry name" value="TRIAD"/>
    <property type="match status" value="1"/>
</dbReference>
<dbReference type="CDD" id="cd22584">
    <property type="entry name" value="Rcat_RBR_unk"/>
    <property type="match status" value="1"/>
</dbReference>
<evidence type="ECO:0008006" key="12">
    <source>
        <dbReference type="Google" id="ProtNLM"/>
    </source>
</evidence>
<keyword evidence="5" id="KW-0833">Ubl conjugation pathway</keyword>
<dbReference type="Pfam" id="PF22191">
    <property type="entry name" value="IBR_1"/>
    <property type="match status" value="1"/>
</dbReference>
<dbReference type="GO" id="GO:0004842">
    <property type="term" value="F:ubiquitin-protein transferase activity"/>
    <property type="evidence" value="ECO:0007669"/>
    <property type="project" value="InterPro"/>
</dbReference>
<protein>
    <recommendedName>
        <fullName evidence="12">RING-type domain-containing protein</fullName>
    </recommendedName>
</protein>
<keyword evidence="1" id="KW-0808">Transferase</keyword>
<evidence type="ECO:0000256" key="4">
    <source>
        <dbReference type="ARBA" id="ARBA00022771"/>
    </source>
</evidence>
<proteinExistence type="predicted"/>
<dbReference type="AlphaFoldDB" id="A0A1E7FGY8"/>